<sequence>MTSTIILATQRTGSTLLCSEFSAMGGLGKPGEHFLPWLRAAAGGARLPRPEFEAIAERGRGRAGTVGVKLMADYLPKLARAWLPPDAVPEADDVAASAAMLLALEAEWGPAAIFRIDRADRFDQALSRHLATATGIYFRTASGEERRDERAGTLSQEAALETFTPQRLEQILQDIALETDFLDRVCARLARPVCVVEYEALASRREAVLAACCAHAGVPEPGRWPERWMTKVVDRGQRDRFRARAEAAWAERRATGLRLPETTRIFAPRPAGAAAAAS</sequence>
<name>A0ABQ6LQZ9_9RHOB</name>
<proteinExistence type="predicted"/>
<dbReference type="InterPro" id="IPR024628">
    <property type="entry name" value="Sulfotransferase_Stf0_dom"/>
</dbReference>
<protein>
    <recommendedName>
        <fullName evidence="1">Sulphotransferase Stf0 domain-containing protein</fullName>
    </recommendedName>
</protein>
<dbReference type="Proteomes" id="UP001239909">
    <property type="component" value="Unassembled WGS sequence"/>
</dbReference>
<organism evidence="2 3">
    <name type="scientific">Paralimibaculum aggregatum</name>
    <dbReference type="NCBI Taxonomy" id="3036245"/>
    <lineage>
        <taxon>Bacteria</taxon>
        <taxon>Pseudomonadati</taxon>
        <taxon>Pseudomonadota</taxon>
        <taxon>Alphaproteobacteria</taxon>
        <taxon>Rhodobacterales</taxon>
        <taxon>Paracoccaceae</taxon>
        <taxon>Paralimibaculum</taxon>
    </lineage>
</organism>
<evidence type="ECO:0000313" key="3">
    <source>
        <dbReference type="Proteomes" id="UP001239909"/>
    </source>
</evidence>
<keyword evidence="3" id="KW-1185">Reference proteome</keyword>
<reference evidence="2 3" key="1">
    <citation type="submission" date="2023-04" db="EMBL/GenBank/DDBJ databases">
        <title>Marinoamorphus aggregata gen. nov., sp. Nov., isolate from tissue of brittle star Ophioplocus japonicus.</title>
        <authorList>
            <person name="Kawano K."/>
            <person name="Sawayama S."/>
            <person name="Nakagawa S."/>
        </authorList>
    </citation>
    <scope>NUCLEOTIDE SEQUENCE [LARGE SCALE GENOMIC DNA]</scope>
    <source>
        <strain evidence="2 3">NKW23</strain>
    </source>
</reference>
<dbReference type="Pfam" id="PF09037">
    <property type="entry name" value="Sulphotransf"/>
    <property type="match status" value="1"/>
</dbReference>
<dbReference type="RefSeq" id="WP_285672356.1">
    <property type="nucleotide sequence ID" value="NZ_BSYI01000021.1"/>
</dbReference>
<dbReference type="SUPFAM" id="SSF52540">
    <property type="entry name" value="P-loop containing nucleoside triphosphate hydrolases"/>
    <property type="match status" value="1"/>
</dbReference>
<comment type="caution">
    <text evidence="2">The sequence shown here is derived from an EMBL/GenBank/DDBJ whole genome shotgun (WGS) entry which is preliminary data.</text>
</comment>
<dbReference type="Gene3D" id="3.40.50.300">
    <property type="entry name" value="P-loop containing nucleotide triphosphate hydrolases"/>
    <property type="match status" value="1"/>
</dbReference>
<dbReference type="EMBL" id="BSYI01000021">
    <property type="protein sequence ID" value="GMG83564.1"/>
    <property type="molecule type" value="Genomic_DNA"/>
</dbReference>
<accession>A0ABQ6LQZ9</accession>
<evidence type="ECO:0000259" key="1">
    <source>
        <dbReference type="Pfam" id="PF09037"/>
    </source>
</evidence>
<feature type="domain" description="Sulphotransferase Stf0" evidence="1">
    <location>
        <begin position="4"/>
        <end position="217"/>
    </location>
</feature>
<evidence type="ECO:0000313" key="2">
    <source>
        <dbReference type="EMBL" id="GMG83564.1"/>
    </source>
</evidence>
<gene>
    <name evidence="2" type="ORF">LNKW23_27770</name>
</gene>
<dbReference type="InterPro" id="IPR027417">
    <property type="entry name" value="P-loop_NTPase"/>
</dbReference>